<dbReference type="Gene3D" id="1.20.1440.120">
    <property type="entry name" value="Recombination protein O, C-terminal domain"/>
    <property type="match status" value="1"/>
</dbReference>
<dbReference type="EMBL" id="VSSQ01100785">
    <property type="protein sequence ID" value="MPN42800.1"/>
    <property type="molecule type" value="Genomic_DNA"/>
</dbReference>
<sequence>MHFAALSGYKPRLEHCAVCGQRIEAGQAAWLSPAAGGLVCRTCHTPDSTAQRLEPDAVLWLKSVLKAGIEKTEPGISPVPLAALKRYVEQALDQRLPALPEYVVKM</sequence>
<comment type="caution">
    <text evidence="1">The sequence shown here is derived from an EMBL/GenBank/DDBJ whole genome shotgun (WGS) entry which is preliminary data.</text>
</comment>
<organism evidence="1">
    <name type="scientific">bioreactor metagenome</name>
    <dbReference type="NCBI Taxonomy" id="1076179"/>
    <lineage>
        <taxon>unclassified sequences</taxon>
        <taxon>metagenomes</taxon>
        <taxon>ecological metagenomes</taxon>
    </lineage>
</organism>
<evidence type="ECO:0000313" key="1">
    <source>
        <dbReference type="EMBL" id="MPN42800.1"/>
    </source>
</evidence>
<dbReference type="SUPFAM" id="SSF57863">
    <property type="entry name" value="ArfGap/RecO-like zinc finger"/>
    <property type="match status" value="1"/>
</dbReference>
<dbReference type="InterPro" id="IPR003717">
    <property type="entry name" value="RecO"/>
</dbReference>
<dbReference type="AlphaFoldDB" id="A0A645HVC4"/>
<dbReference type="Pfam" id="PF02565">
    <property type="entry name" value="RecO_C"/>
    <property type="match status" value="1"/>
</dbReference>
<dbReference type="GO" id="GO:0006310">
    <property type="term" value="P:DNA recombination"/>
    <property type="evidence" value="ECO:0007669"/>
    <property type="project" value="InterPro"/>
</dbReference>
<gene>
    <name evidence="1" type="primary">recO_44</name>
    <name evidence="1" type="ORF">SDC9_190358</name>
</gene>
<proteinExistence type="predicted"/>
<dbReference type="InterPro" id="IPR042242">
    <property type="entry name" value="RecO_C"/>
</dbReference>
<accession>A0A645HVC4</accession>
<dbReference type="InterPro" id="IPR037278">
    <property type="entry name" value="ARFGAP/RecO"/>
</dbReference>
<protein>
    <submittedName>
        <fullName evidence="1">DNA repair protein RecO</fullName>
    </submittedName>
</protein>
<dbReference type="GO" id="GO:0006281">
    <property type="term" value="P:DNA repair"/>
    <property type="evidence" value="ECO:0007669"/>
    <property type="project" value="InterPro"/>
</dbReference>
<reference evidence="1" key="1">
    <citation type="submission" date="2019-08" db="EMBL/GenBank/DDBJ databases">
        <authorList>
            <person name="Kucharzyk K."/>
            <person name="Murdoch R.W."/>
            <person name="Higgins S."/>
            <person name="Loffler F."/>
        </authorList>
    </citation>
    <scope>NUCLEOTIDE SEQUENCE</scope>
</reference>
<name>A0A645HVC4_9ZZZZ</name>